<evidence type="ECO:0000313" key="1">
    <source>
        <dbReference type="EMBL" id="EGO04659.1"/>
    </source>
</evidence>
<keyword evidence="2" id="KW-1185">Reference proteome</keyword>
<dbReference type="AlphaFoldDB" id="F8PEY6"/>
<dbReference type="HOGENOM" id="CLU_011693_4_0_1"/>
<dbReference type="Proteomes" id="UP000008063">
    <property type="component" value="Unassembled WGS sequence"/>
</dbReference>
<sequence length="156" mass="17823">MSAQEQMVDMNAVLYRMWEKITNLTTQLKEIQNTQNADTVERKFNKKVWIKANWDMFANDFEIVTVVLSRLQEHVSATPQGIGLLGKKSKLKLKNISNPKLSMTGYVSKSVPSNKRMDDFVTQFLALSIQGGFGNEHIVDLLEHNVNPHIAEQLYL</sequence>
<dbReference type="InParanoid" id="F8PEY6"/>
<reference evidence="2" key="1">
    <citation type="journal article" date="2011" name="Science">
        <title>The plant cell wall-decomposing machinery underlies the functional diversity of forest fungi.</title>
        <authorList>
            <person name="Eastwood D.C."/>
            <person name="Floudas D."/>
            <person name="Binder M."/>
            <person name="Majcherczyk A."/>
            <person name="Schneider P."/>
            <person name="Aerts A."/>
            <person name="Asiegbu F.O."/>
            <person name="Baker S.E."/>
            <person name="Barry K."/>
            <person name="Bendiksby M."/>
            <person name="Blumentritt M."/>
            <person name="Coutinho P.M."/>
            <person name="Cullen D."/>
            <person name="de Vries R.P."/>
            <person name="Gathman A."/>
            <person name="Goodell B."/>
            <person name="Henrissat B."/>
            <person name="Ihrmark K."/>
            <person name="Kauserud H."/>
            <person name="Kohler A."/>
            <person name="LaButti K."/>
            <person name="Lapidus A."/>
            <person name="Lavin J.L."/>
            <person name="Lee Y.-H."/>
            <person name="Lindquist E."/>
            <person name="Lilly W."/>
            <person name="Lucas S."/>
            <person name="Morin E."/>
            <person name="Murat C."/>
            <person name="Oguiza J.A."/>
            <person name="Park J."/>
            <person name="Pisabarro A.G."/>
            <person name="Riley R."/>
            <person name="Rosling A."/>
            <person name="Salamov A."/>
            <person name="Schmidt O."/>
            <person name="Schmutz J."/>
            <person name="Skrede I."/>
            <person name="Stenlid J."/>
            <person name="Wiebenga A."/>
            <person name="Xie X."/>
            <person name="Kuees U."/>
            <person name="Hibbett D.S."/>
            <person name="Hoffmeister D."/>
            <person name="Hoegberg N."/>
            <person name="Martin F."/>
            <person name="Grigoriev I.V."/>
            <person name="Watkinson S.C."/>
        </authorList>
    </citation>
    <scope>NUCLEOTIDE SEQUENCE [LARGE SCALE GENOMIC DNA]</scope>
    <source>
        <strain evidence="2">strain S7.3</strain>
    </source>
</reference>
<evidence type="ECO:0000313" key="2">
    <source>
        <dbReference type="Proteomes" id="UP000008063"/>
    </source>
</evidence>
<protein>
    <submittedName>
        <fullName evidence="1">Uncharacterized protein</fullName>
    </submittedName>
</protein>
<accession>F8PEY6</accession>
<organism evidence="2">
    <name type="scientific">Serpula lacrymans var. lacrymans (strain S7.3)</name>
    <name type="common">Dry rot fungus</name>
    <dbReference type="NCBI Taxonomy" id="936435"/>
    <lineage>
        <taxon>Eukaryota</taxon>
        <taxon>Fungi</taxon>
        <taxon>Dikarya</taxon>
        <taxon>Basidiomycota</taxon>
        <taxon>Agaricomycotina</taxon>
        <taxon>Agaricomycetes</taxon>
        <taxon>Agaricomycetidae</taxon>
        <taxon>Boletales</taxon>
        <taxon>Coniophorineae</taxon>
        <taxon>Serpulaceae</taxon>
        <taxon>Serpula</taxon>
    </lineage>
</organism>
<name>F8PEY6_SERL3</name>
<gene>
    <name evidence="1" type="ORF">SERLA73DRAFT_149076</name>
</gene>
<proteinExistence type="predicted"/>
<dbReference type="EMBL" id="GL945474">
    <property type="protein sequence ID" value="EGO04659.1"/>
    <property type="molecule type" value="Genomic_DNA"/>
</dbReference>